<evidence type="ECO:0000313" key="12">
    <source>
        <dbReference type="Proteomes" id="UP001311232"/>
    </source>
</evidence>
<name>A0AAV9QXG1_9TELE</name>
<evidence type="ECO:0000256" key="8">
    <source>
        <dbReference type="ARBA" id="ARBA00023198"/>
    </source>
</evidence>
<dbReference type="Gene3D" id="3.10.450.10">
    <property type="match status" value="1"/>
</dbReference>
<reference evidence="11 12" key="1">
    <citation type="submission" date="2021-06" db="EMBL/GenBank/DDBJ databases">
        <authorList>
            <person name="Palmer J.M."/>
        </authorList>
    </citation>
    <scope>NUCLEOTIDE SEQUENCE [LARGE SCALE GENOMIC DNA]</scope>
    <source>
        <strain evidence="11 12">MEX-2019</strain>
        <tissue evidence="11">Muscle</tissue>
    </source>
</reference>
<evidence type="ECO:0000256" key="9">
    <source>
        <dbReference type="ARBA" id="ARBA00032785"/>
    </source>
</evidence>
<keyword evidence="12" id="KW-1185">Reference proteome</keyword>
<feature type="signal peptide" evidence="10">
    <location>
        <begin position="1"/>
        <end position="20"/>
    </location>
</feature>
<evidence type="ECO:0000256" key="5">
    <source>
        <dbReference type="ARBA" id="ARBA00022729"/>
    </source>
</evidence>
<evidence type="ECO:0000256" key="7">
    <source>
        <dbReference type="ARBA" id="ARBA00023157"/>
    </source>
</evidence>
<keyword evidence="7" id="KW-1015">Disulfide bond</keyword>
<dbReference type="InterPro" id="IPR046350">
    <property type="entry name" value="Cystatin_sf"/>
</dbReference>
<evidence type="ECO:0000313" key="11">
    <source>
        <dbReference type="EMBL" id="KAK5601548.1"/>
    </source>
</evidence>
<evidence type="ECO:0000256" key="1">
    <source>
        <dbReference type="ARBA" id="ARBA00004613"/>
    </source>
</evidence>
<dbReference type="PANTHER" id="PTHR15106:SF2">
    <property type="entry name" value="RETINOIC ACID RECEPTOR RESPONDER PROTEIN 2"/>
    <property type="match status" value="1"/>
</dbReference>
<keyword evidence="5 10" id="KW-0732">Signal</keyword>
<feature type="chain" id="PRO_5043709785" description="Retinoic acid receptor responder protein 2" evidence="10">
    <location>
        <begin position="21"/>
        <end position="162"/>
    </location>
</feature>
<keyword evidence="4" id="KW-0964">Secreted</keyword>
<evidence type="ECO:0000256" key="6">
    <source>
        <dbReference type="ARBA" id="ARBA00022782"/>
    </source>
</evidence>
<dbReference type="GO" id="GO:0030154">
    <property type="term" value="P:cell differentiation"/>
    <property type="evidence" value="ECO:0007669"/>
    <property type="project" value="UniProtKB-KW"/>
</dbReference>
<dbReference type="Proteomes" id="UP001311232">
    <property type="component" value="Unassembled WGS sequence"/>
</dbReference>
<dbReference type="AlphaFoldDB" id="A0AAV9QXG1"/>
<comment type="caution">
    <text evidence="11">The sequence shown here is derived from an EMBL/GenBank/DDBJ whole genome shotgun (WGS) entry which is preliminary data.</text>
</comment>
<dbReference type="GO" id="GO:0005102">
    <property type="term" value="F:signaling receptor binding"/>
    <property type="evidence" value="ECO:0007669"/>
    <property type="project" value="InterPro"/>
</dbReference>
<dbReference type="PANTHER" id="PTHR15106">
    <property type="entry name" value="RETINOIC ACID RECEPTOR RESPONDER PROTEIN 2"/>
    <property type="match status" value="1"/>
</dbReference>
<dbReference type="EMBL" id="JAHHUM010002666">
    <property type="protein sequence ID" value="KAK5601548.1"/>
    <property type="molecule type" value="Genomic_DNA"/>
</dbReference>
<protein>
    <recommendedName>
        <fullName evidence="2">Retinoic acid receptor responder protein 2</fullName>
    </recommendedName>
    <alternativeName>
        <fullName evidence="9">Chemerin</fullName>
    </alternativeName>
</protein>
<keyword evidence="8" id="KW-0395">Inflammatory response</keyword>
<organism evidence="11 12">
    <name type="scientific">Crenichthys baileyi</name>
    <name type="common">White River springfish</name>
    <dbReference type="NCBI Taxonomy" id="28760"/>
    <lineage>
        <taxon>Eukaryota</taxon>
        <taxon>Metazoa</taxon>
        <taxon>Chordata</taxon>
        <taxon>Craniata</taxon>
        <taxon>Vertebrata</taxon>
        <taxon>Euteleostomi</taxon>
        <taxon>Actinopterygii</taxon>
        <taxon>Neopterygii</taxon>
        <taxon>Teleostei</taxon>
        <taxon>Neoteleostei</taxon>
        <taxon>Acanthomorphata</taxon>
        <taxon>Ovalentaria</taxon>
        <taxon>Atherinomorphae</taxon>
        <taxon>Cyprinodontiformes</taxon>
        <taxon>Goodeidae</taxon>
        <taxon>Crenichthys</taxon>
    </lineage>
</organism>
<evidence type="ECO:0000256" key="4">
    <source>
        <dbReference type="ARBA" id="ARBA00022525"/>
    </source>
</evidence>
<evidence type="ECO:0000256" key="2">
    <source>
        <dbReference type="ARBA" id="ARBA00018808"/>
    </source>
</evidence>
<accession>A0AAV9QXG1</accession>
<gene>
    <name evidence="11" type="ORF">CRENBAI_024116</name>
</gene>
<evidence type="ECO:0000256" key="10">
    <source>
        <dbReference type="SAM" id="SignalP"/>
    </source>
</evidence>
<proteinExistence type="predicted"/>
<dbReference type="GO" id="GO:0006935">
    <property type="term" value="P:chemotaxis"/>
    <property type="evidence" value="ECO:0007669"/>
    <property type="project" value="UniProtKB-KW"/>
</dbReference>
<dbReference type="GO" id="GO:0006954">
    <property type="term" value="P:inflammatory response"/>
    <property type="evidence" value="ECO:0007669"/>
    <property type="project" value="UniProtKB-KW"/>
</dbReference>
<dbReference type="GO" id="GO:0050994">
    <property type="term" value="P:regulation of lipid catabolic process"/>
    <property type="evidence" value="ECO:0007669"/>
    <property type="project" value="InterPro"/>
</dbReference>
<keyword evidence="3" id="KW-0145">Chemotaxis</keyword>
<dbReference type="InterPro" id="IPR029562">
    <property type="entry name" value="Chemerin"/>
</dbReference>
<dbReference type="GO" id="GO:0005576">
    <property type="term" value="C:extracellular region"/>
    <property type="evidence" value="ECO:0007669"/>
    <property type="project" value="UniProtKB-SubCell"/>
</dbReference>
<comment type="subcellular location">
    <subcellularLocation>
        <location evidence="1">Secreted</location>
    </subcellularLocation>
</comment>
<dbReference type="SUPFAM" id="SSF54403">
    <property type="entry name" value="Cystatin/monellin"/>
    <property type="match status" value="1"/>
</dbReference>
<keyword evidence="6" id="KW-0221">Differentiation</keyword>
<sequence>MAALLLWLFSLSFLAFPSYAQEDYDSLPEPYKKGVDMALEKLNSHASILHHFLFFKSVEKSEFEPGFDVKFIYHNFYLKATKCQKGTVDSSRCKFRNDRPLIDCVTCYKTFIGEIEEQPNPYVHCVHRQALTEDMRTSRAKRCNDLTYNSGNPTLLLSTGKN</sequence>
<evidence type="ECO:0000256" key="3">
    <source>
        <dbReference type="ARBA" id="ARBA00022500"/>
    </source>
</evidence>